<protein>
    <submittedName>
        <fullName evidence="2">Uncharacterized protein</fullName>
    </submittedName>
</protein>
<dbReference type="Proteomes" id="UP001454036">
    <property type="component" value="Unassembled WGS sequence"/>
</dbReference>
<comment type="caution">
    <text evidence="2">The sequence shown here is derived from an EMBL/GenBank/DDBJ whole genome shotgun (WGS) entry which is preliminary data.</text>
</comment>
<proteinExistence type="predicted"/>
<gene>
    <name evidence="2" type="ORF">LIER_20672</name>
</gene>
<dbReference type="PANTHER" id="PTHR33257:SF4">
    <property type="entry name" value="EXPRESSED PROTEIN"/>
    <property type="match status" value="1"/>
</dbReference>
<evidence type="ECO:0000313" key="3">
    <source>
        <dbReference type="Proteomes" id="UP001454036"/>
    </source>
</evidence>
<feature type="region of interest" description="Disordered" evidence="1">
    <location>
        <begin position="149"/>
        <end position="198"/>
    </location>
</feature>
<keyword evidence="3" id="KW-1185">Reference proteome</keyword>
<dbReference type="EMBL" id="BAABME010005296">
    <property type="protein sequence ID" value="GAA0165213.1"/>
    <property type="molecule type" value="Genomic_DNA"/>
</dbReference>
<reference evidence="2 3" key="1">
    <citation type="submission" date="2024-01" db="EMBL/GenBank/DDBJ databases">
        <title>The complete chloroplast genome sequence of Lithospermum erythrorhizon: insights into the phylogenetic relationship among Boraginaceae species and the maternal lineages of purple gromwells.</title>
        <authorList>
            <person name="Okada T."/>
            <person name="Watanabe K."/>
        </authorList>
    </citation>
    <scope>NUCLEOTIDE SEQUENCE [LARGE SCALE GENOMIC DNA]</scope>
</reference>
<organism evidence="2 3">
    <name type="scientific">Lithospermum erythrorhizon</name>
    <name type="common">Purple gromwell</name>
    <name type="synonym">Lithospermum officinale var. erythrorhizon</name>
    <dbReference type="NCBI Taxonomy" id="34254"/>
    <lineage>
        <taxon>Eukaryota</taxon>
        <taxon>Viridiplantae</taxon>
        <taxon>Streptophyta</taxon>
        <taxon>Embryophyta</taxon>
        <taxon>Tracheophyta</taxon>
        <taxon>Spermatophyta</taxon>
        <taxon>Magnoliopsida</taxon>
        <taxon>eudicotyledons</taxon>
        <taxon>Gunneridae</taxon>
        <taxon>Pentapetalae</taxon>
        <taxon>asterids</taxon>
        <taxon>lamiids</taxon>
        <taxon>Boraginales</taxon>
        <taxon>Boraginaceae</taxon>
        <taxon>Boraginoideae</taxon>
        <taxon>Lithospermeae</taxon>
        <taxon>Lithospermum</taxon>
    </lineage>
</organism>
<dbReference type="PANTHER" id="PTHR33257">
    <property type="entry name" value="OS05G0165500 PROTEIN"/>
    <property type="match status" value="1"/>
</dbReference>
<feature type="compositionally biased region" description="Acidic residues" evidence="1">
    <location>
        <begin position="170"/>
        <end position="180"/>
    </location>
</feature>
<feature type="region of interest" description="Disordered" evidence="1">
    <location>
        <begin position="86"/>
        <end position="118"/>
    </location>
</feature>
<feature type="compositionally biased region" description="Basic and acidic residues" evidence="1">
    <location>
        <begin position="181"/>
        <end position="192"/>
    </location>
</feature>
<name>A0AAV3QRF9_LITER</name>
<dbReference type="AlphaFoldDB" id="A0AAV3QRF9"/>
<evidence type="ECO:0000313" key="2">
    <source>
        <dbReference type="EMBL" id="GAA0165213.1"/>
    </source>
</evidence>
<evidence type="ECO:0000256" key="1">
    <source>
        <dbReference type="SAM" id="MobiDB-lite"/>
    </source>
</evidence>
<sequence length="252" mass="28484">MTLTNEKQNLPPPKFLQIKQEDKTFARLLSKEQNLESINHQRRESSFRVMYYGGATGSIPFRWESRPGTPKHALFSDTCSLPPLTPPPSYQFSPKIHVSKSQEKGTQKSKKSHTILSKFASSSRKTNITTISSSSTYSLSSSCSNSSSSYSSTSRKDSVPPSISPIYFGLEDDNNNDYDNDDHHHHGQEPTRARSHHRQSLTFCFGSTNNGQGCRRLRGDRHLEVKSFRRGFLSIFATHAECPEHCWVTTHT</sequence>
<accession>A0AAV3QRF9</accession>